<dbReference type="InterPro" id="IPR007110">
    <property type="entry name" value="Ig-like_dom"/>
</dbReference>
<dbReference type="GO" id="GO:0035855">
    <property type="term" value="P:megakaryocyte development"/>
    <property type="evidence" value="ECO:0007669"/>
    <property type="project" value="TreeGrafter"/>
</dbReference>
<feature type="chain" id="PRO_5044012211" description="Ig-like domain-containing protein" evidence="3">
    <location>
        <begin position="21"/>
        <end position="356"/>
    </location>
</feature>
<evidence type="ECO:0000256" key="2">
    <source>
        <dbReference type="SAM" id="Phobius"/>
    </source>
</evidence>
<dbReference type="GO" id="GO:0030220">
    <property type="term" value="P:platelet formation"/>
    <property type="evidence" value="ECO:0007669"/>
    <property type="project" value="TreeGrafter"/>
</dbReference>
<evidence type="ECO:0000256" key="3">
    <source>
        <dbReference type="SAM" id="SignalP"/>
    </source>
</evidence>
<feature type="transmembrane region" description="Helical" evidence="2">
    <location>
        <begin position="248"/>
        <end position="272"/>
    </location>
</feature>
<keyword evidence="2" id="KW-1133">Transmembrane helix</keyword>
<comment type="caution">
    <text evidence="5">The sequence shown here is derived from an EMBL/GenBank/DDBJ whole genome shotgun (WGS) entry which is preliminary data.</text>
</comment>
<accession>A0AAV7Q7Y4</accession>
<dbReference type="InterPro" id="IPR013783">
    <property type="entry name" value="Ig-like_fold"/>
</dbReference>
<dbReference type="Pfam" id="PF15096">
    <property type="entry name" value="G6B"/>
    <property type="match status" value="1"/>
</dbReference>
<organism evidence="5 6">
    <name type="scientific">Pleurodeles waltl</name>
    <name type="common">Iberian ribbed newt</name>
    <dbReference type="NCBI Taxonomy" id="8319"/>
    <lineage>
        <taxon>Eukaryota</taxon>
        <taxon>Metazoa</taxon>
        <taxon>Chordata</taxon>
        <taxon>Craniata</taxon>
        <taxon>Vertebrata</taxon>
        <taxon>Euteleostomi</taxon>
        <taxon>Amphibia</taxon>
        <taxon>Batrachia</taxon>
        <taxon>Caudata</taxon>
        <taxon>Salamandroidea</taxon>
        <taxon>Salamandridae</taxon>
        <taxon>Pleurodelinae</taxon>
        <taxon>Pleurodeles</taxon>
    </lineage>
</organism>
<dbReference type="InterPro" id="IPR036179">
    <property type="entry name" value="Ig-like_dom_sf"/>
</dbReference>
<dbReference type="Proteomes" id="UP001066276">
    <property type="component" value="Chromosome 6"/>
</dbReference>
<dbReference type="GO" id="GO:0007229">
    <property type="term" value="P:integrin-mediated signaling pathway"/>
    <property type="evidence" value="ECO:0007669"/>
    <property type="project" value="TreeGrafter"/>
</dbReference>
<feature type="signal peptide" evidence="3">
    <location>
        <begin position="1"/>
        <end position="20"/>
    </location>
</feature>
<dbReference type="InterPro" id="IPR003599">
    <property type="entry name" value="Ig_sub"/>
</dbReference>
<dbReference type="InterPro" id="IPR048308">
    <property type="entry name" value="G6B_V-set"/>
</dbReference>
<keyword evidence="2" id="KW-0812">Transmembrane</keyword>
<evidence type="ECO:0000313" key="6">
    <source>
        <dbReference type="Proteomes" id="UP001066276"/>
    </source>
</evidence>
<sequence length="356" mass="39069">MDPLLLLTGIFLSLARATLSAESGVNKTARSDVNIKCPLAREDQELEWRWAPRYPACVTTGPKEVVIYSPSVHSMEDAEEPFLGRLTVLKSKRELMLKNLRVNDSGTFYCVGKSNKSSSINLSVSHGCHPEPTRGSDKLGKGMKLSCCNTKETNEDKTQVTWLLKGQALDNSSDGKILRYGVLSLWKLRPEHRGLWSCQDKEGRVLVEVCLEVREEEQDDHVAAQPTSAPPGGHSTRGAAAKPVKSRLVWGIAGVLAAVLFILLMIGIYCCLRSRKLKRFNGEMEDLQPAGRHHGADEGATGDSKAGPPHAQSPQGAEGHEDIHYSLLEFHMADGRAENSRAPENSTLYSEVSKKT</sequence>
<dbReference type="PANTHER" id="PTHR37347:SF1">
    <property type="entry name" value="MEGAKARYOCYTE AND PLATELET INHIBITORY RECEPTOR G6B"/>
    <property type="match status" value="1"/>
</dbReference>
<reference evidence="5" key="1">
    <citation type="journal article" date="2022" name="bioRxiv">
        <title>Sequencing and chromosome-scale assembly of the giantPleurodeles waltlgenome.</title>
        <authorList>
            <person name="Brown T."/>
            <person name="Elewa A."/>
            <person name="Iarovenko S."/>
            <person name="Subramanian E."/>
            <person name="Araus A.J."/>
            <person name="Petzold A."/>
            <person name="Susuki M."/>
            <person name="Suzuki K.-i.T."/>
            <person name="Hayashi T."/>
            <person name="Toyoda A."/>
            <person name="Oliveira C."/>
            <person name="Osipova E."/>
            <person name="Leigh N.D."/>
            <person name="Simon A."/>
            <person name="Yun M.H."/>
        </authorList>
    </citation>
    <scope>NUCLEOTIDE SEQUENCE</scope>
    <source>
        <strain evidence="5">20211129_DDA</strain>
        <tissue evidence="5">Liver</tissue>
    </source>
</reference>
<feature type="region of interest" description="Disordered" evidence="1">
    <location>
        <begin position="288"/>
        <end position="321"/>
    </location>
</feature>
<dbReference type="PROSITE" id="PS50835">
    <property type="entry name" value="IG_LIKE"/>
    <property type="match status" value="2"/>
</dbReference>
<dbReference type="EMBL" id="JANPWB010000010">
    <property type="protein sequence ID" value="KAJ1134338.1"/>
    <property type="molecule type" value="Genomic_DNA"/>
</dbReference>
<name>A0AAV7Q7Y4_PLEWA</name>
<dbReference type="PANTHER" id="PTHR37347">
    <property type="entry name" value="MEGAKARYOCYTE AND PLATELET INHIBITORY RECEPTOR G6B"/>
    <property type="match status" value="1"/>
</dbReference>
<feature type="domain" description="Ig-like" evidence="4">
    <location>
        <begin position="3"/>
        <end position="123"/>
    </location>
</feature>
<feature type="region of interest" description="Disordered" evidence="1">
    <location>
        <begin position="334"/>
        <end position="356"/>
    </location>
</feature>
<dbReference type="SMART" id="SM00409">
    <property type="entry name" value="IG"/>
    <property type="match status" value="2"/>
</dbReference>
<feature type="domain" description="Ig-like" evidence="4">
    <location>
        <begin position="130"/>
        <end position="199"/>
    </location>
</feature>
<keyword evidence="3" id="KW-0732">Signal</keyword>
<gene>
    <name evidence="5" type="ORF">NDU88_000790</name>
</gene>
<dbReference type="InterPro" id="IPR028070">
    <property type="entry name" value="G6B"/>
</dbReference>
<dbReference type="GO" id="GO:0005886">
    <property type="term" value="C:plasma membrane"/>
    <property type="evidence" value="ECO:0007669"/>
    <property type="project" value="TreeGrafter"/>
</dbReference>
<evidence type="ECO:0000256" key="1">
    <source>
        <dbReference type="SAM" id="MobiDB-lite"/>
    </source>
</evidence>
<keyword evidence="6" id="KW-1185">Reference proteome</keyword>
<keyword evidence="2" id="KW-0472">Membrane</keyword>
<dbReference type="AlphaFoldDB" id="A0AAV7Q7Y4"/>
<dbReference type="GO" id="GO:0007596">
    <property type="term" value="P:blood coagulation"/>
    <property type="evidence" value="ECO:0007669"/>
    <property type="project" value="TreeGrafter"/>
</dbReference>
<dbReference type="Gene3D" id="2.60.40.10">
    <property type="entry name" value="Immunoglobulins"/>
    <property type="match status" value="1"/>
</dbReference>
<evidence type="ECO:0000259" key="4">
    <source>
        <dbReference type="PROSITE" id="PS50835"/>
    </source>
</evidence>
<protein>
    <recommendedName>
        <fullName evidence="4">Ig-like domain-containing protein</fullName>
    </recommendedName>
</protein>
<proteinExistence type="predicted"/>
<feature type="region of interest" description="Disordered" evidence="1">
    <location>
        <begin position="217"/>
        <end position="239"/>
    </location>
</feature>
<evidence type="ECO:0000313" key="5">
    <source>
        <dbReference type="EMBL" id="KAJ1134338.1"/>
    </source>
</evidence>
<dbReference type="SUPFAM" id="SSF48726">
    <property type="entry name" value="Immunoglobulin"/>
    <property type="match status" value="2"/>
</dbReference>